<dbReference type="AlphaFoldDB" id="A0A0L0FIX2"/>
<feature type="compositionally biased region" description="Polar residues" evidence="1">
    <location>
        <begin position="542"/>
        <end position="553"/>
    </location>
</feature>
<feature type="compositionally biased region" description="Polar residues" evidence="1">
    <location>
        <begin position="638"/>
        <end position="648"/>
    </location>
</feature>
<dbReference type="InterPro" id="IPR014752">
    <property type="entry name" value="Arrestin-like_C"/>
</dbReference>
<feature type="region of interest" description="Disordered" evidence="1">
    <location>
        <begin position="732"/>
        <end position="759"/>
    </location>
</feature>
<name>A0A0L0FIX2_9EUKA</name>
<feature type="compositionally biased region" description="Low complexity" evidence="1">
    <location>
        <begin position="621"/>
        <end position="637"/>
    </location>
</feature>
<feature type="region of interest" description="Disordered" evidence="1">
    <location>
        <begin position="522"/>
        <end position="648"/>
    </location>
</feature>
<feature type="region of interest" description="Disordered" evidence="1">
    <location>
        <begin position="660"/>
        <end position="708"/>
    </location>
</feature>
<dbReference type="RefSeq" id="XP_014150602.1">
    <property type="nucleotide sequence ID" value="XM_014295127.1"/>
</dbReference>
<dbReference type="GeneID" id="25911319"/>
<accession>A0A0L0FIX2</accession>
<evidence type="ECO:0000313" key="3">
    <source>
        <dbReference type="Proteomes" id="UP000054560"/>
    </source>
</evidence>
<organism evidence="2 3">
    <name type="scientific">Sphaeroforma arctica JP610</name>
    <dbReference type="NCBI Taxonomy" id="667725"/>
    <lineage>
        <taxon>Eukaryota</taxon>
        <taxon>Ichthyosporea</taxon>
        <taxon>Ichthyophonida</taxon>
        <taxon>Sphaeroforma</taxon>
    </lineage>
</organism>
<gene>
    <name evidence="2" type="ORF">SARC_10815</name>
</gene>
<protein>
    <submittedName>
        <fullName evidence="2">Uncharacterized protein</fullName>
    </submittedName>
</protein>
<dbReference type="Gene3D" id="2.60.40.640">
    <property type="match status" value="1"/>
</dbReference>
<feature type="compositionally biased region" description="Low complexity" evidence="1">
    <location>
        <begin position="193"/>
        <end position="223"/>
    </location>
</feature>
<feature type="region of interest" description="Disordered" evidence="1">
    <location>
        <begin position="184"/>
        <end position="248"/>
    </location>
</feature>
<sequence>MEACTWPAPPSGEFSISPSLVDVFDNDEIDCQVMCKVGKGTCLRNVILQLSAEVVYPRRNGDVQMRIQVVSDELLLQADSMEAATDPHTFDASFVIPSRSPSTFETRHLFSIKCQGFIIHARVEWRVRLFGEVWSTIDSGEDPVVSLLAESELTKYSLYTKNSKPATVEGVSVAKVGKIFRKSHSSGKVGTDSPSASATSLLGSSTSTLNQRRNSRRSNMNSSEPCSDAEDSDYDSADSESLTPSFDSVTRETFANSLAGGDVQKSDLQFSYAQHGASDENDFELGKMQRDEDIEVDMLGALNTILSTDYDQPDIPENKECLMLRASLDETEAVSNRKPIKLTVSILNMSRFLRVRAIGVQLLQNVTYLLVGKRLGKTTMVSRQKIKNPSVARGVSTDFNFSINPSSGASYNSSQFFSFAGESLESEVPAATSHVIGPSGFLLIRVGYMLEIRCSVWGGNRIVMRIPVVMESGAPGYTTDPSPKAESSSLRLQSSQPTPQMATALTTASMSMRRSINMNALTHRRSSNLANGRGSPELPRTGSHNSCPSSPANRSRGRAATTPSTLRQVVDVNGSLIPPSDGTAAHPSCSNCEEADGGCGPDCEVNSDRSENDGSNRTKTSSRGLSNSASSSTNNMTAPGNSRLSNGGQRIGTLITQQSGSAISLPAQMPSPVPNVRRRTSLSHNVGTSGSESPMQSPGHGTRSPARCTSFDSWSMSLPQYDHIDSLSTKSFGNLQQHESPSASPRLRKDTSMRGSGSLAKRLTHRLANMSSMQRGSSTSKLTLESVKSLQTTIDQDARGSLQRSTSTASFDVDSDGHTTARRNTISELPDYNELFRGV</sequence>
<dbReference type="EMBL" id="KQ242998">
    <property type="protein sequence ID" value="KNC76700.1"/>
    <property type="molecule type" value="Genomic_DNA"/>
</dbReference>
<dbReference type="Proteomes" id="UP000054560">
    <property type="component" value="Unassembled WGS sequence"/>
</dbReference>
<evidence type="ECO:0000313" key="2">
    <source>
        <dbReference type="EMBL" id="KNC76700.1"/>
    </source>
</evidence>
<evidence type="ECO:0000256" key="1">
    <source>
        <dbReference type="SAM" id="MobiDB-lite"/>
    </source>
</evidence>
<feature type="compositionally biased region" description="Basic and acidic residues" evidence="1">
    <location>
        <begin position="606"/>
        <end position="616"/>
    </location>
</feature>
<proteinExistence type="predicted"/>
<feature type="compositionally biased region" description="Acidic residues" evidence="1">
    <location>
        <begin position="227"/>
        <end position="238"/>
    </location>
</feature>
<feature type="region of interest" description="Disordered" evidence="1">
    <location>
        <begin position="477"/>
        <end position="501"/>
    </location>
</feature>
<feature type="compositionally biased region" description="Polar residues" evidence="1">
    <location>
        <begin position="682"/>
        <end position="696"/>
    </location>
</feature>
<keyword evidence="3" id="KW-1185">Reference proteome</keyword>
<feature type="region of interest" description="Disordered" evidence="1">
    <location>
        <begin position="795"/>
        <end position="819"/>
    </location>
</feature>
<feature type="compositionally biased region" description="Polar residues" evidence="1">
    <location>
        <begin position="732"/>
        <end position="743"/>
    </location>
</feature>
<reference evidence="2 3" key="1">
    <citation type="submission" date="2011-02" db="EMBL/GenBank/DDBJ databases">
        <title>The Genome Sequence of Sphaeroforma arctica JP610.</title>
        <authorList>
            <consortium name="The Broad Institute Genome Sequencing Platform"/>
            <person name="Russ C."/>
            <person name="Cuomo C."/>
            <person name="Young S.K."/>
            <person name="Zeng Q."/>
            <person name="Gargeya S."/>
            <person name="Alvarado L."/>
            <person name="Berlin A."/>
            <person name="Chapman S.B."/>
            <person name="Chen Z."/>
            <person name="Freedman E."/>
            <person name="Gellesch M."/>
            <person name="Goldberg J."/>
            <person name="Griggs A."/>
            <person name="Gujja S."/>
            <person name="Heilman E."/>
            <person name="Heiman D."/>
            <person name="Howarth C."/>
            <person name="Mehta T."/>
            <person name="Neiman D."/>
            <person name="Pearson M."/>
            <person name="Roberts A."/>
            <person name="Saif S."/>
            <person name="Shea T."/>
            <person name="Shenoy N."/>
            <person name="Sisk P."/>
            <person name="Stolte C."/>
            <person name="Sykes S."/>
            <person name="White J."/>
            <person name="Yandava C."/>
            <person name="Burger G."/>
            <person name="Gray M.W."/>
            <person name="Holland P.W.H."/>
            <person name="King N."/>
            <person name="Lang F.B.F."/>
            <person name="Roger A.J."/>
            <person name="Ruiz-Trillo I."/>
            <person name="Haas B."/>
            <person name="Nusbaum C."/>
            <person name="Birren B."/>
        </authorList>
    </citation>
    <scope>NUCLEOTIDE SEQUENCE [LARGE SCALE GENOMIC DNA]</scope>
    <source>
        <strain evidence="2 3">JP610</strain>
    </source>
</reference>
<feature type="compositionally biased region" description="Polar residues" evidence="1">
    <location>
        <begin position="479"/>
        <end position="501"/>
    </location>
</feature>